<accession>A0A1H0EAP0</accession>
<feature type="transmembrane region" description="Helical" evidence="1">
    <location>
        <begin position="106"/>
        <end position="126"/>
    </location>
</feature>
<dbReference type="EMBL" id="FNIZ01000001">
    <property type="protein sequence ID" value="SDN79353.1"/>
    <property type="molecule type" value="Genomic_DNA"/>
</dbReference>
<gene>
    <name evidence="2" type="ORF">SAMN05421677_101141</name>
</gene>
<proteinExistence type="predicted"/>
<keyword evidence="3" id="KW-1185">Reference proteome</keyword>
<name>A0A1H0EAP0_HALAD</name>
<dbReference type="Pfam" id="PF01944">
    <property type="entry name" value="SpoIIM"/>
    <property type="match status" value="1"/>
</dbReference>
<reference evidence="3" key="1">
    <citation type="submission" date="2016-10" db="EMBL/GenBank/DDBJ databases">
        <authorList>
            <person name="Varghese N."/>
            <person name="Submissions S."/>
        </authorList>
    </citation>
    <scope>NUCLEOTIDE SEQUENCE [LARGE SCALE GENOMIC DNA]</scope>
    <source>
        <strain evidence="3">CGMCC 1.3703</strain>
    </source>
</reference>
<feature type="transmembrane region" description="Helical" evidence="1">
    <location>
        <begin position="262"/>
        <end position="283"/>
    </location>
</feature>
<dbReference type="AlphaFoldDB" id="A0A1H0EAP0"/>
<dbReference type="RefSeq" id="WP_089650592.1">
    <property type="nucleotide sequence ID" value="NZ_FNIZ01000001.1"/>
</dbReference>
<dbReference type="PANTHER" id="PTHR35337:SF1">
    <property type="entry name" value="SLR1478 PROTEIN"/>
    <property type="match status" value="1"/>
</dbReference>
<dbReference type="Proteomes" id="UP000198860">
    <property type="component" value="Unassembled WGS sequence"/>
</dbReference>
<protein>
    <submittedName>
        <fullName evidence="2">Uncharacterized membrane protein SpoIIM, required for sporulation</fullName>
    </submittedName>
</protein>
<keyword evidence="1" id="KW-0472">Membrane</keyword>
<dbReference type="OrthoDB" id="9800053at2"/>
<evidence type="ECO:0000313" key="2">
    <source>
        <dbReference type="EMBL" id="SDN79353.1"/>
    </source>
</evidence>
<dbReference type="PANTHER" id="PTHR35337">
    <property type="entry name" value="SLR1478 PROTEIN"/>
    <property type="match status" value="1"/>
</dbReference>
<feature type="transmembrane region" description="Helical" evidence="1">
    <location>
        <begin position="191"/>
        <end position="208"/>
    </location>
</feature>
<organism evidence="2 3">
    <name type="scientific">Halobacillus aidingensis</name>
    <dbReference type="NCBI Taxonomy" id="240303"/>
    <lineage>
        <taxon>Bacteria</taxon>
        <taxon>Bacillati</taxon>
        <taxon>Bacillota</taxon>
        <taxon>Bacilli</taxon>
        <taxon>Bacillales</taxon>
        <taxon>Bacillaceae</taxon>
        <taxon>Halobacillus</taxon>
    </lineage>
</organism>
<evidence type="ECO:0000256" key="1">
    <source>
        <dbReference type="SAM" id="Phobius"/>
    </source>
</evidence>
<dbReference type="STRING" id="240303.SAMN05421677_101141"/>
<feature type="transmembrane region" description="Helical" evidence="1">
    <location>
        <begin position="169"/>
        <end position="186"/>
    </location>
</feature>
<feature type="transmembrane region" description="Helical" evidence="1">
    <location>
        <begin position="295"/>
        <end position="315"/>
    </location>
</feature>
<feature type="transmembrane region" description="Helical" evidence="1">
    <location>
        <begin position="214"/>
        <end position="241"/>
    </location>
</feature>
<sequence>MNYRSFVQRHREEWKRLEELIQLLHKNRRQWAPKHLEEFQRLYQKVTQHLAYSQTYFAEEETTGYLNDLVTKAHNMLYQESTSNWKQVKQMFGSSFITLIGEQWKFVVISMLLFFLGGLAAFLAVYQDPMSLYTILPDSIAQAVDPSRLGSQDGGVNSPVMSAEIMTNNIQVAFLAFAGGVTFGLLTVYLLIYNGIIVGALAALFMVHGKAYDFWAYIVPHGIIELTAIFIAGGAGLLMGYKLWVPGKRTRSYQLKTYAYRSVLLLIGTLPLFIIAGIVEGYITPSTLSLEAKYAFAFVTVLGLLAYVIIGKINAGKTKEVHGS</sequence>
<dbReference type="InterPro" id="IPR002798">
    <property type="entry name" value="SpoIIM-like"/>
</dbReference>
<keyword evidence="1" id="KW-0812">Transmembrane</keyword>
<evidence type="ECO:0000313" key="3">
    <source>
        <dbReference type="Proteomes" id="UP000198860"/>
    </source>
</evidence>
<keyword evidence="1" id="KW-1133">Transmembrane helix</keyword>